<evidence type="ECO:0000313" key="4">
    <source>
        <dbReference type="WBParaSite" id="PSAMB.scaffold2519size22771.g18100.t1"/>
    </source>
</evidence>
<dbReference type="PANTHER" id="PTHR47027:SF20">
    <property type="entry name" value="REVERSE TRANSCRIPTASE-LIKE PROTEIN WITH RNA-DIRECTED DNA POLYMERASE DOMAIN"/>
    <property type="match status" value="1"/>
</dbReference>
<dbReference type="PROSITE" id="PS50878">
    <property type="entry name" value="RT_POL"/>
    <property type="match status" value="1"/>
</dbReference>
<dbReference type="AlphaFoldDB" id="A0A914VWC6"/>
<evidence type="ECO:0000256" key="1">
    <source>
        <dbReference type="SAM" id="MobiDB-lite"/>
    </source>
</evidence>
<dbReference type="Pfam" id="PF00078">
    <property type="entry name" value="RVT_1"/>
    <property type="match status" value="1"/>
</dbReference>
<dbReference type="CDD" id="cd01650">
    <property type="entry name" value="RT_nLTR_like"/>
    <property type="match status" value="1"/>
</dbReference>
<protein>
    <submittedName>
        <fullName evidence="4">Reverse transcriptase domain-containing protein</fullName>
    </submittedName>
</protein>
<dbReference type="InterPro" id="IPR043502">
    <property type="entry name" value="DNA/RNA_pol_sf"/>
</dbReference>
<sequence length="471" mass="53372">MEEAQQKNEFWSLYTTLWRLSGKTKPIRDNIHKTDGSFVHSDTEHLQRWQEFFQQLLNHQKPHDPPAAPPDLSRPQDLASEEAPSLEEVKRSIKMLKNGKAAGADGITAEAIKAGGHMLAERLHLLILTIWSTEHIPTAWKKAIIMPILKKGDNRDCTNYRGISLLLVTGKVFMRILQTHLQRHHEQLAREEQGGFHPYRSCCDQIFTLRQLMEEWTWCGKRTMIVFIDFRAAFDSVHWPALWRALEAEHVPTSLVRLVNNTYSNCTSCVRIKNACSEDFTVRSGVQQGCVLSHLLFNVVINAIMRTAFNGRWGVKLSKNDYVTDLMFADDSAIFANSDAEATDILYAVASAARPYGLQINSDKTKAMTTDGSSTTVHLDGKQIEQVQQFKYLGSIVQERKVASTAEVHSRIGLATATFSALNWCLWKKQSVSLQTKIHVFRATTIAVLLYGAETWTLLQADLNKLEVFQM</sequence>
<dbReference type="WBParaSite" id="PSAMB.scaffold2519size22771.g18100.t1">
    <property type="protein sequence ID" value="PSAMB.scaffold2519size22771.g18100.t1"/>
    <property type="gene ID" value="PSAMB.scaffold2519size22771.g18100"/>
</dbReference>
<dbReference type="PANTHER" id="PTHR47027">
    <property type="entry name" value="REVERSE TRANSCRIPTASE DOMAIN-CONTAINING PROTEIN"/>
    <property type="match status" value="1"/>
</dbReference>
<evidence type="ECO:0000259" key="2">
    <source>
        <dbReference type="PROSITE" id="PS50878"/>
    </source>
</evidence>
<feature type="region of interest" description="Disordered" evidence="1">
    <location>
        <begin position="59"/>
        <end position="83"/>
    </location>
</feature>
<reference evidence="4" key="1">
    <citation type="submission" date="2022-11" db="UniProtKB">
        <authorList>
            <consortium name="WormBaseParasite"/>
        </authorList>
    </citation>
    <scope>IDENTIFICATION</scope>
</reference>
<name>A0A914VWC6_9BILA</name>
<dbReference type="InterPro" id="IPR000477">
    <property type="entry name" value="RT_dom"/>
</dbReference>
<keyword evidence="3" id="KW-1185">Reference proteome</keyword>
<dbReference type="Proteomes" id="UP000887566">
    <property type="component" value="Unplaced"/>
</dbReference>
<organism evidence="3 4">
    <name type="scientific">Plectus sambesii</name>
    <dbReference type="NCBI Taxonomy" id="2011161"/>
    <lineage>
        <taxon>Eukaryota</taxon>
        <taxon>Metazoa</taxon>
        <taxon>Ecdysozoa</taxon>
        <taxon>Nematoda</taxon>
        <taxon>Chromadorea</taxon>
        <taxon>Plectida</taxon>
        <taxon>Plectina</taxon>
        <taxon>Plectoidea</taxon>
        <taxon>Plectidae</taxon>
        <taxon>Plectus</taxon>
    </lineage>
</organism>
<proteinExistence type="predicted"/>
<accession>A0A914VWC6</accession>
<dbReference type="SUPFAM" id="SSF56672">
    <property type="entry name" value="DNA/RNA polymerases"/>
    <property type="match status" value="1"/>
</dbReference>
<feature type="domain" description="Reverse transcriptase" evidence="2">
    <location>
        <begin position="129"/>
        <end position="397"/>
    </location>
</feature>
<evidence type="ECO:0000313" key="3">
    <source>
        <dbReference type="Proteomes" id="UP000887566"/>
    </source>
</evidence>